<comment type="caution">
    <text evidence="1">The sequence shown here is derived from an EMBL/GenBank/DDBJ whole genome shotgun (WGS) entry which is preliminary data.</text>
</comment>
<organism evidence="1 2">
    <name type="scientific">Noviherbaspirillum denitrificans</name>
    <dbReference type="NCBI Taxonomy" id="1968433"/>
    <lineage>
        <taxon>Bacteria</taxon>
        <taxon>Pseudomonadati</taxon>
        <taxon>Pseudomonadota</taxon>
        <taxon>Betaproteobacteria</taxon>
        <taxon>Burkholderiales</taxon>
        <taxon>Oxalobacteraceae</taxon>
        <taxon>Noviherbaspirillum</taxon>
    </lineage>
</organism>
<keyword evidence="2" id="KW-1185">Reference proteome</keyword>
<accession>A0A254TH20</accession>
<gene>
    <name evidence="1" type="ORF">AYR66_22350</name>
</gene>
<evidence type="ECO:0000313" key="1">
    <source>
        <dbReference type="EMBL" id="OWW21825.1"/>
    </source>
</evidence>
<sequence>MLVDLSPEMLQLVANAQNTQGFMREKLLRIAGDFAEAFPDPNPQPVTVINLARWLCPQAEQPLDS</sequence>
<protein>
    <submittedName>
        <fullName evidence="1">Uncharacterized protein</fullName>
    </submittedName>
</protein>
<reference evidence="1 2" key="1">
    <citation type="submission" date="2016-02" db="EMBL/GenBank/DDBJ databases">
        <authorList>
            <person name="Wen L."/>
            <person name="He K."/>
            <person name="Yang H."/>
        </authorList>
    </citation>
    <scope>NUCLEOTIDE SEQUENCE [LARGE SCALE GENOMIC DNA]</scope>
    <source>
        <strain evidence="1 2">TSA40</strain>
    </source>
</reference>
<dbReference type="RefSeq" id="WP_088708668.1">
    <property type="nucleotide sequence ID" value="NZ_LSTO01000001.1"/>
</dbReference>
<dbReference type="Proteomes" id="UP000197535">
    <property type="component" value="Unassembled WGS sequence"/>
</dbReference>
<dbReference type="EMBL" id="LSTO01000001">
    <property type="protein sequence ID" value="OWW21825.1"/>
    <property type="molecule type" value="Genomic_DNA"/>
</dbReference>
<name>A0A254TH20_9BURK</name>
<evidence type="ECO:0000313" key="2">
    <source>
        <dbReference type="Proteomes" id="UP000197535"/>
    </source>
</evidence>
<dbReference type="AlphaFoldDB" id="A0A254TH20"/>
<proteinExistence type="predicted"/>